<dbReference type="RefSeq" id="WP_211858311.1">
    <property type="nucleotide sequence ID" value="NZ_JAAGBB010000101.1"/>
</dbReference>
<name>A0ABS5F9V4_9PROT</name>
<gene>
    <name evidence="1" type="ORF">GXW71_33690</name>
</gene>
<dbReference type="Proteomes" id="UP001196870">
    <property type="component" value="Unassembled WGS sequence"/>
</dbReference>
<organism evidence="1 2">
    <name type="scientific">Plastoroseomonas hellenica</name>
    <dbReference type="NCBI Taxonomy" id="2687306"/>
    <lineage>
        <taxon>Bacteria</taxon>
        <taxon>Pseudomonadati</taxon>
        <taxon>Pseudomonadota</taxon>
        <taxon>Alphaproteobacteria</taxon>
        <taxon>Acetobacterales</taxon>
        <taxon>Acetobacteraceae</taxon>
        <taxon>Plastoroseomonas</taxon>
    </lineage>
</organism>
<evidence type="ECO:0000313" key="1">
    <source>
        <dbReference type="EMBL" id="MBR0669351.1"/>
    </source>
</evidence>
<sequence length="56" mass="6252">MPKPRKLEQLRTCRDHQLRVARLHAADGQRAMAADCVRRARAYGRAILALKRAGGA</sequence>
<keyword evidence="2" id="KW-1185">Reference proteome</keyword>
<proteinExistence type="predicted"/>
<comment type="caution">
    <text evidence="1">The sequence shown here is derived from an EMBL/GenBank/DDBJ whole genome shotgun (WGS) entry which is preliminary data.</text>
</comment>
<reference evidence="2" key="1">
    <citation type="journal article" date="2021" name="Syst. Appl. Microbiol.">
        <title>Roseomonas hellenica sp. nov., isolated from roots of wild-growing Alkanna tinctoria.</title>
        <authorList>
            <person name="Rat A."/>
            <person name="Naranjo H.D."/>
            <person name="Lebbe L."/>
            <person name="Cnockaert M."/>
            <person name="Krigas N."/>
            <person name="Grigoriadou K."/>
            <person name="Maloupa E."/>
            <person name="Willems A."/>
        </authorList>
    </citation>
    <scope>NUCLEOTIDE SEQUENCE [LARGE SCALE GENOMIC DNA]</scope>
    <source>
        <strain evidence="2">LMG 31523</strain>
    </source>
</reference>
<dbReference type="EMBL" id="JAAGBB010000101">
    <property type="protein sequence ID" value="MBR0669351.1"/>
    <property type="molecule type" value="Genomic_DNA"/>
</dbReference>
<evidence type="ECO:0000313" key="2">
    <source>
        <dbReference type="Proteomes" id="UP001196870"/>
    </source>
</evidence>
<protein>
    <submittedName>
        <fullName evidence="1">Uncharacterized protein</fullName>
    </submittedName>
</protein>
<accession>A0ABS5F9V4</accession>